<dbReference type="OrthoDB" id="7071728at2"/>
<keyword evidence="1" id="KW-0812">Transmembrane</keyword>
<dbReference type="RefSeq" id="WP_067016538.1">
    <property type="nucleotide sequence ID" value="NZ_FLOB01000004.1"/>
</dbReference>
<accession>A0A1A8TI40</accession>
<organism evidence="2 3">
    <name type="scientific">Marinomonas spartinae</name>
    <dbReference type="NCBI Taxonomy" id="1792290"/>
    <lineage>
        <taxon>Bacteria</taxon>
        <taxon>Pseudomonadati</taxon>
        <taxon>Pseudomonadota</taxon>
        <taxon>Gammaproteobacteria</taxon>
        <taxon>Oceanospirillales</taxon>
        <taxon>Oceanospirillaceae</taxon>
        <taxon>Marinomonas</taxon>
    </lineage>
</organism>
<sequence length="131" mass="15311">MQISQGLFDQLFLVMMFTAMGGFLWLPTIWSLLTFLTPKKLLDTYFKEPHFTQGELIFMSRFPLSLLRTGMFCWVILFPCLDRKRNIRNCYEVMPTWYRLSLNILGISAILIAVVVFGIMLFLLTSHITDT</sequence>
<keyword evidence="1" id="KW-0472">Membrane</keyword>
<dbReference type="Proteomes" id="UP000092544">
    <property type="component" value="Unassembled WGS sequence"/>
</dbReference>
<keyword evidence="1" id="KW-1133">Transmembrane helix</keyword>
<dbReference type="EMBL" id="FLOB01000004">
    <property type="protein sequence ID" value="SBS32059.1"/>
    <property type="molecule type" value="Genomic_DNA"/>
</dbReference>
<name>A0A1A8TI40_9GAMM</name>
<evidence type="ECO:0000256" key="1">
    <source>
        <dbReference type="SAM" id="Phobius"/>
    </source>
</evidence>
<keyword evidence="3" id="KW-1185">Reference proteome</keyword>
<proteinExistence type="predicted"/>
<protein>
    <submittedName>
        <fullName evidence="2">Uncharacterized protein</fullName>
    </submittedName>
</protein>
<evidence type="ECO:0000313" key="2">
    <source>
        <dbReference type="EMBL" id="SBS32059.1"/>
    </source>
</evidence>
<dbReference type="STRING" id="1792290.MSP8886_02326"/>
<feature type="transmembrane region" description="Helical" evidence="1">
    <location>
        <begin position="102"/>
        <end position="124"/>
    </location>
</feature>
<reference evidence="2 3" key="1">
    <citation type="submission" date="2016-06" db="EMBL/GenBank/DDBJ databases">
        <authorList>
            <person name="Kjaerup R.B."/>
            <person name="Dalgaard T.S."/>
            <person name="Juul-Madsen H.R."/>
        </authorList>
    </citation>
    <scope>NUCLEOTIDE SEQUENCE [LARGE SCALE GENOMIC DNA]</scope>
    <source>
        <strain evidence="2 3">CECT 8886</strain>
    </source>
</reference>
<dbReference type="AlphaFoldDB" id="A0A1A8TI40"/>
<feature type="transmembrane region" description="Helical" evidence="1">
    <location>
        <begin position="12"/>
        <end position="36"/>
    </location>
</feature>
<gene>
    <name evidence="2" type="ORF">MSP8886_02326</name>
</gene>
<evidence type="ECO:0000313" key="3">
    <source>
        <dbReference type="Proteomes" id="UP000092544"/>
    </source>
</evidence>
<feature type="transmembrane region" description="Helical" evidence="1">
    <location>
        <begin position="56"/>
        <end position="81"/>
    </location>
</feature>